<feature type="region of interest" description="Disordered" evidence="1">
    <location>
        <begin position="1"/>
        <end position="74"/>
    </location>
</feature>
<dbReference type="AlphaFoldDB" id="A0A0D2NKC2"/>
<evidence type="ECO:0000313" key="2">
    <source>
        <dbReference type="EMBL" id="KJA19339.1"/>
    </source>
</evidence>
<evidence type="ECO:0000256" key="1">
    <source>
        <dbReference type="SAM" id="MobiDB-lite"/>
    </source>
</evidence>
<gene>
    <name evidence="2" type="ORF">HYPSUDRAFT_44392</name>
</gene>
<reference evidence="3" key="1">
    <citation type="submission" date="2014-04" db="EMBL/GenBank/DDBJ databases">
        <title>Evolutionary Origins and Diversification of the Mycorrhizal Mutualists.</title>
        <authorList>
            <consortium name="DOE Joint Genome Institute"/>
            <consortium name="Mycorrhizal Genomics Consortium"/>
            <person name="Kohler A."/>
            <person name="Kuo A."/>
            <person name="Nagy L.G."/>
            <person name="Floudas D."/>
            <person name="Copeland A."/>
            <person name="Barry K.W."/>
            <person name="Cichocki N."/>
            <person name="Veneault-Fourrey C."/>
            <person name="LaButti K."/>
            <person name="Lindquist E.A."/>
            <person name="Lipzen A."/>
            <person name="Lundell T."/>
            <person name="Morin E."/>
            <person name="Murat C."/>
            <person name="Riley R."/>
            <person name="Ohm R."/>
            <person name="Sun H."/>
            <person name="Tunlid A."/>
            <person name="Henrissat B."/>
            <person name="Grigoriev I.V."/>
            <person name="Hibbett D.S."/>
            <person name="Martin F."/>
        </authorList>
    </citation>
    <scope>NUCLEOTIDE SEQUENCE [LARGE SCALE GENOMIC DNA]</scope>
    <source>
        <strain evidence="3">FD-334 SS-4</strain>
    </source>
</reference>
<dbReference type="EMBL" id="KN817579">
    <property type="protein sequence ID" value="KJA19339.1"/>
    <property type="molecule type" value="Genomic_DNA"/>
</dbReference>
<name>A0A0D2NKC2_HYPSF</name>
<feature type="compositionally biased region" description="Basic residues" evidence="1">
    <location>
        <begin position="1"/>
        <end position="18"/>
    </location>
</feature>
<protein>
    <submittedName>
        <fullName evidence="2">Uncharacterized protein</fullName>
    </submittedName>
</protein>
<organism evidence="2 3">
    <name type="scientific">Hypholoma sublateritium (strain FD-334 SS-4)</name>
    <dbReference type="NCBI Taxonomy" id="945553"/>
    <lineage>
        <taxon>Eukaryota</taxon>
        <taxon>Fungi</taxon>
        <taxon>Dikarya</taxon>
        <taxon>Basidiomycota</taxon>
        <taxon>Agaricomycotina</taxon>
        <taxon>Agaricomycetes</taxon>
        <taxon>Agaricomycetidae</taxon>
        <taxon>Agaricales</taxon>
        <taxon>Agaricineae</taxon>
        <taxon>Strophariaceae</taxon>
        <taxon>Hypholoma</taxon>
    </lineage>
</organism>
<dbReference type="Proteomes" id="UP000054270">
    <property type="component" value="Unassembled WGS sequence"/>
</dbReference>
<proteinExistence type="predicted"/>
<keyword evidence="3" id="KW-1185">Reference proteome</keyword>
<evidence type="ECO:0000313" key="3">
    <source>
        <dbReference type="Proteomes" id="UP000054270"/>
    </source>
</evidence>
<accession>A0A0D2NKC2</accession>
<sequence length="74" mass="7848">MRRPSRRAHTPHRPRLRARASLSPRSTRRGAGSTGASPVAGTADGRSGGTGSPLRERASSPRIAALNTWLLPSH</sequence>